<evidence type="ECO:0000313" key="3">
    <source>
        <dbReference type="Proteomes" id="UP000293823"/>
    </source>
</evidence>
<evidence type="ECO:0000256" key="1">
    <source>
        <dbReference type="SAM" id="MobiDB-lite"/>
    </source>
</evidence>
<proteinExistence type="predicted"/>
<evidence type="ECO:0000313" key="2">
    <source>
        <dbReference type="EMBL" id="RYO73574.1"/>
    </source>
</evidence>
<dbReference type="Proteomes" id="UP000293823">
    <property type="component" value="Unassembled WGS sequence"/>
</dbReference>
<organism evidence="2 3">
    <name type="scientific">Alternaria arborescens</name>
    <dbReference type="NCBI Taxonomy" id="156630"/>
    <lineage>
        <taxon>Eukaryota</taxon>
        <taxon>Fungi</taxon>
        <taxon>Dikarya</taxon>
        <taxon>Ascomycota</taxon>
        <taxon>Pezizomycotina</taxon>
        <taxon>Dothideomycetes</taxon>
        <taxon>Pleosporomycetidae</taxon>
        <taxon>Pleosporales</taxon>
        <taxon>Pleosporineae</taxon>
        <taxon>Pleosporaceae</taxon>
        <taxon>Alternaria</taxon>
        <taxon>Alternaria sect. Alternaria</taxon>
    </lineage>
</organism>
<reference evidence="3" key="1">
    <citation type="journal article" date="2019" name="bioRxiv">
        <title>Genomics, evolutionary history and diagnostics of the Alternaria alternata species group including apple and Asian pear pathotypes.</title>
        <authorList>
            <person name="Armitage A.D."/>
            <person name="Cockerton H.M."/>
            <person name="Sreenivasaprasad S."/>
            <person name="Woodhall J.W."/>
            <person name="Lane C.R."/>
            <person name="Harrison R.J."/>
            <person name="Clarkson J.P."/>
        </authorList>
    </citation>
    <scope>NUCLEOTIDE SEQUENCE [LARGE SCALE GENOMIC DNA]</scope>
    <source>
        <strain evidence="3">RGR 97.0016</strain>
    </source>
</reference>
<name>A0A4Q4SRF2_9PLEO</name>
<protein>
    <submittedName>
        <fullName evidence="2">Uncharacterized protein</fullName>
    </submittedName>
</protein>
<feature type="compositionally biased region" description="Polar residues" evidence="1">
    <location>
        <begin position="127"/>
        <end position="146"/>
    </location>
</feature>
<feature type="region of interest" description="Disordered" evidence="1">
    <location>
        <begin position="668"/>
        <end position="689"/>
    </location>
</feature>
<feature type="compositionally biased region" description="Basic and acidic residues" evidence="1">
    <location>
        <begin position="231"/>
        <end position="240"/>
    </location>
</feature>
<dbReference type="OrthoDB" id="5329403at2759"/>
<dbReference type="EMBL" id="PEJP01000001">
    <property type="protein sequence ID" value="RYO73574.1"/>
    <property type="molecule type" value="Genomic_DNA"/>
</dbReference>
<keyword evidence="3" id="KW-1185">Reference proteome</keyword>
<feature type="compositionally biased region" description="Polar residues" evidence="1">
    <location>
        <begin position="323"/>
        <end position="342"/>
    </location>
</feature>
<accession>A0A4Q4SRF2</accession>
<comment type="caution">
    <text evidence="2">The sequence shown here is derived from an EMBL/GenBank/DDBJ whole genome shotgun (WGS) entry which is preliminary data.</text>
</comment>
<feature type="region of interest" description="Disordered" evidence="1">
    <location>
        <begin position="706"/>
        <end position="727"/>
    </location>
</feature>
<feature type="region of interest" description="Disordered" evidence="1">
    <location>
        <begin position="323"/>
        <end position="362"/>
    </location>
</feature>
<gene>
    <name evidence="2" type="ORF">AA0113_g66</name>
</gene>
<feature type="compositionally biased region" description="Basic and acidic residues" evidence="1">
    <location>
        <begin position="66"/>
        <end position="78"/>
    </location>
</feature>
<feature type="region of interest" description="Disordered" evidence="1">
    <location>
        <begin position="1"/>
        <end position="307"/>
    </location>
</feature>
<sequence>MADTAARPGFAQKQHRRPGSRIVPAIPYRLSKSQPSARPITPEGSHKGAVAQLSEPQPEPQTVPEKQIEEHAEQKHAEPVQTPLTPESDVSGVDKGELPADGLASPSQNGHKAPSDAQGRFPLWAASNVQHTLSSEDAGNQVNGHTNGHADEKPPPPTEPSAETKPAVNGVHRKLTIPSHLPPPFYPSNKTDTPPAEGSDTPSHRHQLSAGALVFRSANESPAPPVTSQEPELHPHEQHVLPRPPPGFGPQQFAPFFPGHAQHPSQAGAPWHMPPNTVAPPDPTYANGSDFRPSQFPSGPDGYSNPYNGHFSLEQAPFVANGTLTSHSQSPSKTQFGETVPTSEHGEEHRALPYQNGTAPPPAERLEESPFELAGYLSTQFGNPEFADFVLQVRSPESILVSVPVHGIIVVRSPVIAEAIRRSPVPSHRSRDARRLVDVVALDPFTTGESLGEAVRVLYGAPLLSAQTFLYGLAPYMYESDQATPSNDARRRMQQILSYIAAARTFQIPSMQARGIEIARMLLRWDTVEQVLQYILQANSGPRSRAEGPDTDDPFISTLLNYALEFLAFTFPIDFKLYTIAPEFSDAPRLPAVVENRQAAHNPRLSKIRFGDAPTEDDHQPSHSTVVLSTILLSLPLPLVERLFNHRATASQIGWTGANKILRDVVNERENRRQKASRSQLKPTQDGTIPAGLLSNVYLEERVEQVEPSPLHPSGHRLATKRVAGET</sequence>
<dbReference type="AlphaFoldDB" id="A0A4Q4SRF2"/>
<feature type="compositionally biased region" description="Low complexity" evidence="1">
    <location>
        <begin position="249"/>
        <end position="259"/>
    </location>
</feature>
<feature type="compositionally biased region" description="Polar residues" evidence="1">
    <location>
        <begin position="677"/>
        <end position="687"/>
    </location>
</feature>